<organism evidence="2 3">
    <name type="scientific">Methylobacterium hispanicum</name>
    <dbReference type="NCBI Taxonomy" id="270350"/>
    <lineage>
        <taxon>Bacteria</taxon>
        <taxon>Pseudomonadati</taxon>
        <taxon>Pseudomonadota</taxon>
        <taxon>Alphaproteobacteria</taxon>
        <taxon>Hyphomicrobiales</taxon>
        <taxon>Methylobacteriaceae</taxon>
        <taxon>Methylobacterium</taxon>
    </lineage>
</organism>
<proteinExistence type="predicted"/>
<keyword evidence="3" id="KW-1185">Reference proteome</keyword>
<reference evidence="2" key="2">
    <citation type="submission" date="2021-08" db="EMBL/GenBank/DDBJ databases">
        <authorList>
            <person name="Tani A."/>
            <person name="Ola A."/>
            <person name="Ogura Y."/>
            <person name="Katsura K."/>
            <person name="Hayashi T."/>
        </authorList>
    </citation>
    <scope>NUCLEOTIDE SEQUENCE</scope>
    <source>
        <strain evidence="2">DSM 16372</strain>
    </source>
</reference>
<dbReference type="AlphaFoldDB" id="A0AAV4ZFF6"/>
<gene>
    <name evidence="2" type="ORF">BHAOGJBA_0148</name>
</gene>
<evidence type="ECO:0000313" key="3">
    <source>
        <dbReference type="Proteomes" id="UP001055247"/>
    </source>
</evidence>
<feature type="region of interest" description="Disordered" evidence="1">
    <location>
        <begin position="125"/>
        <end position="146"/>
    </location>
</feature>
<reference evidence="2" key="1">
    <citation type="journal article" date="2016" name="Front. Microbiol.">
        <title>Genome Sequence of the Piezophilic, Mesophilic Sulfate-Reducing Bacterium Desulfovibrio indicus J2T.</title>
        <authorList>
            <person name="Cao J."/>
            <person name="Maignien L."/>
            <person name="Shao Z."/>
            <person name="Alain K."/>
            <person name="Jebbar M."/>
        </authorList>
    </citation>
    <scope>NUCLEOTIDE SEQUENCE</scope>
    <source>
        <strain evidence="2">DSM 16372</strain>
    </source>
</reference>
<dbReference type="Proteomes" id="UP001055247">
    <property type="component" value="Unassembled WGS sequence"/>
</dbReference>
<sequence length="253" mass="28130">MNIRPAGLNAARVGIPRRETHLLPFWSTVYQARLCRFARGVNWHARGRVTERRFRLAGRKAAQGTATARSRIGLAALSAPALSLHAESEERHGPRAVRARAAHRRPWPVRCVLRVPHARTYVSRAPGNRAAQRRDRTARRGYPTGSGRWGLSGFHRRHCRGLAGALAERSRDPCTPKHRDDARLCSWTAGSASRLRGDGGRTIPRRSAGSRIARILGADTWLQSRGRARAAGDPRHRQPGSPNAPPLRGRIRR</sequence>
<name>A0AAV4ZFF6_9HYPH</name>
<evidence type="ECO:0000313" key="2">
    <source>
        <dbReference type="EMBL" id="GJD86654.1"/>
    </source>
</evidence>
<feature type="region of interest" description="Disordered" evidence="1">
    <location>
        <begin position="226"/>
        <end position="253"/>
    </location>
</feature>
<comment type="caution">
    <text evidence="2">The sequence shown here is derived from an EMBL/GenBank/DDBJ whole genome shotgun (WGS) entry which is preliminary data.</text>
</comment>
<evidence type="ECO:0000256" key="1">
    <source>
        <dbReference type="SAM" id="MobiDB-lite"/>
    </source>
</evidence>
<evidence type="ECO:0008006" key="4">
    <source>
        <dbReference type="Google" id="ProtNLM"/>
    </source>
</evidence>
<accession>A0AAV4ZFF6</accession>
<dbReference type="EMBL" id="BPQO01000001">
    <property type="protein sequence ID" value="GJD86654.1"/>
    <property type="molecule type" value="Genomic_DNA"/>
</dbReference>
<protein>
    <recommendedName>
        <fullName evidence="4">Transposase</fullName>
    </recommendedName>
</protein>